<proteinExistence type="predicted"/>
<gene>
    <name evidence="1" type="ORF">C5F49_08855</name>
</gene>
<dbReference type="EMBL" id="CP026994">
    <property type="protein sequence ID" value="QLH05639.1"/>
    <property type="molecule type" value="Genomic_DNA"/>
</dbReference>
<accession>A0A7D5R5W5</accession>
<evidence type="ECO:0000313" key="1">
    <source>
        <dbReference type="EMBL" id="QLH05639.1"/>
    </source>
</evidence>
<keyword evidence="2" id="KW-1185">Reference proteome</keyword>
<name>A0A7D5R5W5_9ARCH</name>
<dbReference type="OrthoDB" id="2798at2157"/>
<dbReference type="AlphaFoldDB" id="A0A7D5R5W5"/>
<evidence type="ECO:0000313" key="2">
    <source>
        <dbReference type="Proteomes" id="UP000509441"/>
    </source>
</evidence>
<reference evidence="1 2" key="1">
    <citation type="submission" date="2018-02" db="EMBL/GenBank/DDBJ databases">
        <title>Complete genome of Nitrosopumilus oxyclinae HCE1.</title>
        <authorList>
            <person name="Qin W."/>
            <person name="Zheng Y."/>
            <person name="Stahl D.A."/>
        </authorList>
    </citation>
    <scope>NUCLEOTIDE SEQUENCE [LARGE SCALE GENOMIC DNA]</scope>
    <source>
        <strain evidence="1 2">HCE1</strain>
    </source>
</reference>
<sequence>MKSVNVLFVISTILVPLLLISLNYGAISDFYSYSVPLNSLVVDIYTFTDDPDKFQKTLDKKDSTCFTTLNDNFFCYEYPRVYEDSAISYVRGVSGIDGELHFDPIEKGVSYFTMKNMTVISGDTALVTLADKDYRVGNSERTDYEITDDFEFSAVLEKFDVFIAKCNNYEGTSVTLVQYLGVVTLEDKDYFATWHTPASSNVGVACNYPEIIEHSMKHDFGDM</sequence>
<dbReference type="Proteomes" id="UP000509441">
    <property type="component" value="Chromosome"/>
</dbReference>
<dbReference type="KEGG" id="nox:C5F49_08855"/>
<dbReference type="GeneID" id="56062105"/>
<organism evidence="1 2">
    <name type="scientific">Nitrosopumilus oxyclinae</name>
    <dbReference type="NCBI Taxonomy" id="1959104"/>
    <lineage>
        <taxon>Archaea</taxon>
        <taxon>Nitrososphaerota</taxon>
        <taxon>Nitrososphaeria</taxon>
        <taxon>Nitrosopumilales</taxon>
        <taxon>Nitrosopumilaceae</taxon>
        <taxon>Nitrosopumilus</taxon>
    </lineage>
</organism>
<protein>
    <submittedName>
        <fullName evidence="1">Uncharacterized protein</fullName>
    </submittedName>
</protein>
<dbReference type="RefSeq" id="WP_179362672.1">
    <property type="nucleotide sequence ID" value="NZ_CP026994.1"/>
</dbReference>